<protein>
    <submittedName>
        <fullName evidence="1">Uncharacterized protein</fullName>
    </submittedName>
</protein>
<sequence>MLLMALGLFHSTFRHWLPTPSHNSFLLVSSSLAATYQQVTYPISSYSSLFSVPSQIPKTHSRQEPSIL</sequence>
<organism evidence="1 2">
    <name type="scientific">Vibrio tapetis subsp. tapetis</name>
    <dbReference type="NCBI Taxonomy" id="1671868"/>
    <lineage>
        <taxon>Bacteria</taxon>
        <taxon>Pseudomonadati</taxon>
        <taxon>Pseudomonadota</taxon>
        <taxon>Gammaproteobacteria</taxon>
        <taxon>Vibrionales</taxon>
        <taxon>Vibrionaceae</taxon>
        <taxon>Vibrio</taxon>
    </lineage>
</organism>
<evidence type="ECO:0000313" key="2">
    <source>
        <dbReference type="Proteomes" id="UP000235828"/>
    </source>
</evidence>
<dbReference type="EMBL" id="LT960612">
    <property type="protein sequence ID" value="SON52927.1"/>
    <property type="molecule type" value="Genomic_DNA"/>
</dbReference>
<keyword evidence="2" id="KW-1185">Reference proteome</keyword>
<gene>
    <name evidence="1" type="ORF">VTAP4600_B1316</name>
</gene>
<reference evidence="1 2" key="1">
    <citation type="submission" date="2017-10" db="EMBL/GenBank/DDBJ databases">
        <authorList>
            <person name="Banno H."/>
            <person name="Chua N.-H."/>
        </authorList>
    </citation>
    <scope>NUCLEOTIDE SEQUENCE [LARGE SCALE GENOMIC DNA]</scope>
    <source>
        <strain evidence="1">Vibrio tapetis CECT4600</strain>
    </source>
</reference>
<evidence type="ECO:0000313" key="1">
    <source>
        <dbReference type="EMBL" id="SON52927.1"/>
    </source>
</evidence>
<dbReference type="AlphaFoldDB" id="A0A2N8ZLZ2"/>
<dbReference type="KEGG" id="vta:B1316"/>
<dbReference type="Proteomes" id="UP000235828">
    <property type="component" value="Chromosome B"/>
</dbReference>
<accession>A0A2N8ZLZ2</accession>
<proteinExistence type="predicted"/>
<name>A0A2N8ZLZ2_9VIBR</name>